<accession>W0Q8C8</accession>
<evidence type="ECO:0000313" key="2">
    <source>
        <dbReference type="Proteomes" id="UP000066995"/>
    </source>
</evidence>
<dbReference type="Proteomes" id="UP000066995">
    <property type="component" value="Chromosome"/>
</dbReference>
<dbReference type="KEGG" id="mvi:X808_2490"/>
<dbReference type="EMBL" id="CP006943">
    <property type="protein sequence ID" value="AHG74776.1"/>
    <property type="molecule type" value="Genomic_DNA"/>
</dbReference>
<dbReference type="PATRIC" id="fig|1433287.3.peg.249"/>
<gene>
    <name evidence="1" type="ORF">X808_2490</name>
</gene>
<dbReference type="AlphaFoldDB" id="W0Q8C8"/>
<name>W0Q8C8_9PAST</name>
<dbReference type="HOGENOM" id="CLU_3253747_0_0_6"/>
<evidence type="ECO:0000313" key="1">
    <source>
        <dbReference type="EMBL" id="AHG74776.1"/>
    </source>
</evidence>
<protein>
    <submittedName>
        <fullName evidence="1">Uncharacterized protein</fullName>
    </submittedName>
</protein>
<dbReference type="STRING" id="1433287.X808_2490"/>
<keyword evidence="2" id="KW-1185">Reference proteome</keyword>
<proteinExistence type="predicted"/>
<sequence>MRLFAKKCLSFVRFGRIFFITSFLEKRTMTVIRTHHHHHFPE</sequence>
<organism evidence="1 2">
    <name type="scientific">Mannheimia varigena USDA-ARS-USMARC-1296</name>
    <dbReference type="NCBI Taxonomy" id="1433287"/>
    <lineage>
        <taxon>Bacteria</taxon>
        <taxon>Pseudomonadati</taxon>
        <taxon>Pseudomonadota</taxon>
        <taxon>Gammaproteobacteria</taxon>
        <taxon>Pasteurellales</taxon>
        <taxon>Pasteurellaceae</taxon>
        <taxon>Mannheimia</taxon>
    </lineage>
</organism>
<reference evidence="1 2" key="1">
    <citation type="submission" date="2013-12" db="EMBL/GenBank/DDBJ databases">
        <title>Annotation of the Mannheimia varigena USDA-ARS-USMARC-1296 complete genome.</title>
        <authorList>
            <person name="Harhay G.P."/>
            <person name="Clawson M.L."/>
            <person name="Murray R.W."/>
            <person name="Lubbers B.V."/>
            <person name="Heaton M.P."/>
            <person name="Chitko-Mckown C.G."/>
            <person name="Harhay D.M."/>
            <person name="Smith T.P.L."/>
        </authorList>
    </citation>
    <scope>NUCLEOTIDE SEQUENCE [LARGE SCALE GENOMIC DNA]</scope>
    <source>
        <strain evidence="1 2">USDA-ARS-USMARC-1296</strain>
    </source>
</reference>